<evidence type="ECO:0000313" key="1">
    <source>
        <dbReference type="EMBL" id="WXB09038.1"/>
    </source>
</evidence>
<dbReference type="EMBL" id="CP089983">
    <property type="protein sequence ID" value="WXB09038.1"/>
    <property type="molecule type" value="Genomic_DNA"/>
</dbReference>
<sequence length="143" mass="16109">MIDVKEAGTTIAPRYKGVPMPRSNADRIVMGANHLAPALGNRMLGARLCEKAVVLRELLPQDLKFDLENICQQEAMKIARYLATVVARAHARQLDDGERASWKRELDRHRTKSLDAASWLWASVVDLIAIHEVSYLAHCRNTH</sequence>
<accession>A0ABZ2LDM5</accession>
<protein>
    <submittedName>
        <fullName evidence="1">DUF2252 domain-containing protein</fullName>
    </submittedName>
</protein>
<gene>
    <name evidence="1" type="ORF">LVJ94_17615</name>
</gene>
<dbReference type="InterPro" id="IPR018721">
    <property type="entry name" value="DUF2252"/>
</dbReference>
<dbReference type="Pfam" id="PF10009">
    <property type="entry name" value="DUF2252"/>
    <property type="match status" value="1"/>
</dbReference>
<reference evidence="1" key="1">
    <citation type="submission" date="2021-12" db="EMBL/GenBank/DDBJ databases">
        <title>Discovery of the Pendulisporaceae a myxobacterial family with distinct sporulation behavior and unique specialized metabolism.</title>
        <authorList>
            <person name="Garcia R."/>
            <person name="Popoff A."/>
            <person name="Bader C.D."/>
            <person name="Loehr J."/>
            <person name="Walesch S."/>
            <person name="Walt C."/>
            <person name="Boldt J."/>
            <person name="Bunk B."/>
            <person name="Haeckl F.J.F.P.J."/>
            <person name="Gunesch A.P."/>
            <person name="Birkelbach J."/>
            <person name="Nuebel U."/>
            <person name="Pietschmann T."/>
            <person name="Bach T."/>
            <person name="Mueller R."/>
        </authorList>
    </citation>
    <scope>NUCLEOTIDE SEQUENCE</scope>
    <source>
        <strain evidence="1">MSr11367</strain>
    </source>
</reference>
<name>A0ABZ2LDM5_9BACT</name>
<proteinExistence type="predicted"/>
<keyword evidence="2" id="KW-1185">Reference proteome</keyword>
<evidence type="ECO:0000313" key="2">
    <source>
        <dbReference type="Proteomes" id="UP001374803"/>
    </source>
</evidence>
<organism evidence="1 2">
    <name type="scientific">Pendulispora rubella</name>
    <dbReference type="NCBI Taxonomy" id="2741070"/>
    <lineage>
        <taxon>Bacteria</taxon>
        <taxon>Pseudomonadati</taxon>
        <taxon>Myxococcota</taxon>
        <taxon>Myxococcia</taxon>
        <taxon>Myxococcales</taxon>
        <taxon>Sorangiineae</taxon>
        <taxon>Pendulisporaceae</taxon>
        <taxon>Pendulispora</taxon>
    </lineage>
</organism>
<dbReference type="Proteomes" id="UP001374803">
    <property type="component" value="Chromosome"/>
</dbReference>